<feature type="compositionally biased region" description="Low complexity" evidence="2">
    <location>
        <begin position="44"/>
        <end position="73"/>
    </location>
</feature>
<dbReference type="PANTHER" id="PTHR47784">
    <property type="entry name" value="STEROL UPTAKE CONTROL PROTEIN 2"/>
    <property type="match status" value="1"/>
</dbReference>
<dbReference type="GO" id="GO:0008270">
    <property type="term" value="F:zinc ion binding"/>
    <property type="evidence" value="ECO:0007669"/>
    <property type="project" value="InterPro"/>
</dbReference>
<keyword evidence="1" id="KW-0539">Nucleus</keyword>
<dbReference type="PROSITE" id="PS50048">
    <property type="entry name" value="ZN2_CY6_FUNGAL_2"/>
    <property type="match status" value="1"/>
</dbReference>
<dbReference type="SUPFAM" id="SSF57701">
    <property type="entry name" value="Zn2/Cys6 DNA-binding domain"/>
    <property type="match status" value="1"/>
</dbReference>
<comment type="caution">
    <text evidence="4">The sequence shown here is derived from an EMBL/GenBank/DDBJ whole genome shotgun (WGS) entry which is preliminary data.</text>
</comment>
<reference evidence="4" key="1">
    <citation type="journal article" date="2023" name="Mol. Phylogenet. Evol.">
        <title>Genome-scale phylogeny and comparative genomics of the fungal order Sordariales.</title>
        <authorList>
            <person name="Hensen N."/>
            <person name="Bonometti L."/>
            <person name="Westerberg I."/>
            <person name="Brannstrom I.O."/>
            <person name="Guillou S."/>
            <person name="Cros-Aarteil S."/>
            <person name="Calhoun S."/>
            <person name="Haridas S."/>
            <person name="Kuo A."/>
            <person name="Mondo S."/>
            <person name="Pangilinan J."/>
            <person name="Riley R."/>
            <person name="LaButti K."/>
            <person name="Andreopoulos B."/>
            <person name="Lipzen A."/>
            <person name="Chen C."/>
            <person name="Yan M."/>
            <person name="Daum C."/>
            <person name="Ng V."/>
            <person name="Clum A."/>
            <person name="Steindorff A."/>
            <person name="Ohm R.A."/>
            <person name="Martin F."/>
            <person name="Silar P."/>
            <person name="Natvig D.O."/>
            <person name="Lalanne C."/>
            <person name="Gautier V."/>
            <person name="Ament-Velasquez S.L."/>
            <person name="Kruys A."/>
            <person name="Hutchinson M.I."/>
            <person name="Powell A.J."/>
            <person name="Barry K."/>
            <person name="Miller A.N."/>
            <person name="Grigoriev I.V."/>
            <person name="Debuchy R."/>
            <person name="Gladieux P."/>
            <person name="Hiltunen Thoren M."/>
            <person name="Johannesson H."/>
        </authorList>
    </citation>
    <scope>NUCLEOTIDE SEQUENCE</scope>
    <source>
        <strain evidence="4">CBS 232.78</strain>
    </source>
</reference>
<dbReference type="Pfam" id="PF00172">
    <property type="entry name" value="Zn_clus"/>
    <property type="match status" value="1"/>
</dbReference>
<dbReference type="GO" id="GO:0001228">
    <property type="term" value="F:DNA-binding transcription activator activity, RNA polymerase II-specific"/>
    <property type="evidence" value="ECO:0007669"/>
    <property type="project" value="TreeGrafter"/>
</dbReference>
<accession>A0AAE0N1T0</accession>
<dbReference type="InterPro" id="IPR036864">
    <property type="entry name" value="Zn2-C6_fun-type_DNA-bd_sf"/>
</dbReference>
<dbReference type="InterPro" id="IPR001138">
    <property type="entry name" value="Zn2Cys6_DnaBD"/>
</dbReference>
<protein>
    <submittedName>
        <fullName evidence="4">Upc2 protein</fullName>
    </submittedName>
</protein>
<gene>
    <name evidence="4" type="ORF">B0H63DRAFT_405222</name>
</gene>
<name>A0AAE0N1T0_9PEZI</name>
<proteinExistence type="predicted"/>
<dbReference type="Gene3D" id="4.10.240.10">
    <property type="entry name" value="Zn(2)-C6 fungal-type DNA-binding domain"/>
    <property type="match status" value="1"/>
</dbReference>
<dbReference type="AlphaFoldDB" id="A0AAE0N1T0"/>
<dbReference type="CDD" id="cd00067">
    <property type="entry name" value="GAL4"/>
    <property type="match status" value="1"/>
</dbReference>
<evidence type="ECO:0000313" key="5">
    <source>
        <dbReference type="Proteomes" id="UP001285441"/>
    </source>
</evidence>
<feature type="domain" description="Zn(2)-C6 fungal-type" evidence="3">
    <location>
        <begin position="11"/>
        <end position="41"/>
    </location>
</feature>
<evidence type="ECO:0000256" key="1">
    <source>
        <dbReference type="ARBA" id="ARBA00023242"/>
    </source>
</evidence>
<dbReference type="InterPro" id="IPR053157">
    <property type="entry name" value="Sterol_Uptake_Regulator"/>
</dbReference>
<dbReference type="PROSITE" id="PS00463">
    <property type="entry name" value="ZN2_CY6_FUNGAL_1"/>
    <property type="match status" value="1"/>
</dbReference>
<organism evidence="4 5">
    <name type="scientific">Podospora didyma</name>
    <dbReference type="NCBI Taxonomy" id="330526"/>
    <lineage>
        <taxon>Eukaryota</taxon>
        <taxon>Fungi</taxon>
        <taxon>Dikarya</taxon>
        <taxon>Ascomycota</taxon>
        <taxon>Pezizomycotina</taxon>
        <taxon>Sordariomycetes</taxon>
        <taxon>Sordariomycetidae</taxon>
        <taxon>Sordariales</taxon>
        <taxon>Podosporaceae</taxon>
        <taxon>Podospora</taxon>
    </lineage>
</organism>
<sequence length="378" mass="42278">MRRAHKKSRYGCRDCKLRRIKCDETRPTCVNCSSTSRRCSYLDSTATLPSPSPSTSSILQHSSPPVSISIESPPSIPGDVSPEIEPMLSAPPPPRSRYSLFHLQMLRHFQHNLTLVLRSSQQGAELMLKLAVEEAFSCPFLMDEIMALSCAHMSTTYASESDDAIFYRTEATRLQSRGVVQFTAAQANISEDNCLALFFYSAFLGHHVLFDTFSPHTHYSNLAAMLDKFVQCLGLHRGIRTIAGTSWETIEAQIHARLGGAASPFSTAQLRPPEPHMFDASRTRNTGVAIQDWPVRVPRTYIDLLNQRQPEALVILAYYAVLLNRARDYWAVGGAGKFLIHSITDHLGAYWAEWLAWPNQMLLQDQEAVTGTRPPGRV</sequence>
<evidence type="ECO:0000313" key="4">
    <source>
        <dbReference type="EMBL" id="KAK3367721.1"/>
    </source>
</evidence>
<reference evidence="4" key="2">
    <citation type="submission" date="2023-06" db="EMBL/GenBank/DDBJ databases">
        <authorList>
            <consortium name="Lawrence Berkeley National Laboratory"/>
            <person name="Haridas S."/>
            <person name="Hensen N."/>
            <person name="Bonometti L."/>
            <person name="Westerberg I."/>
            <person name="Brannstrom I.O."/>
            <person name="Guillou S."/>
            <person name="Cros-Aarteil S."/>
            <person name="Calhoun S."/>
            <person name="Kuo A."/>
            <person name="Mondo S."/>
            <person name="Pangilinan J."/>
            <person name="Riley R."/>
            <person name="LaButti K."/>
            <person name="Andreopoulos B."/>
            <person name="Lipzen A."/>
            <person name="Chen C."/>
            <person name="Yanf M."/>
            <person name="Daum C."/>
            <person name="Ng V."/>
            <person name="Clum A."/>
            <person name="Steindorff A."/>
            <person name="Ohm R."/>
            <person name="Martin F."/>
            <person name="Silar P."/>
            <person name="Natvig D."/>
            <person name="Lalanne C."/>
            <person name="Gautier V."/>
            <person name="Ament-velasquez S.L."/>
            <person name="Kruys A."/>
            <person name="Hutchinson M.I."/>
            <person name="Powell A.J."/>
            <person name="Barry K."/>
            <person name="Miller A.N."/>
            <person name="Grigoriev I.V."/>
            <person name="Debuchy R."/>
            <person name="Gladieux P."/>
            <person name="Thoren M.H."/>
            <person name="Johannesson H."/>
        </authorList>
    </citation>
    <scope>NUCLEOTIDE SEQUENCE</scope>
    <source>
        <strain evidence="4">CBS 232.78</strain>
    </source>
</reference>
<dbReference type="Proteomes" id="UP001285441">
    <property type="component" value="Unassembled WGS sequence"/>
</dbReference>
<feature type="region of interest" description="Disordered" evidence="2">
    <location>
        <begin position="44"/>
        <end position="80"/>
    </location>
</feature>
<keyword evidence="5" id="KW-1185">Reference proteome</keyword>
<dbReference type="PANTHER" id="PTHR47784:SF4">
    <property type="entry name" value="ZN(II)2CYS6 TRANSCRIPTION FACTOR (EUROFUNG)"/>
    <property type="match status" value="1"/>
</dbReference>
<dbReference type="EMBL" id="JAULSW010000011">
    <property type="protein sequence ID" value="KAK3367721.1"/>
    <property type="molecule type" value="Genomic_DNA"/>
</dbReference>
<evidence type="ECO:0000256" key="2">
    <source>
        <dbReference type="SAM" id="MobiDB-lite"/>
    </source>
</evidence>
<dbReference type="SMART" id="SM00066">
    <property type="entry name" value="GAL4"/>
    <property type="match status" value="1"/>
</dbReference>
<evidence type="ECO:0000259" key="3">
    <source>
        <dbReference type="PROSITE" id="PS50048"/>
    </source>
</evidence>